<feature type="transmembrane region" description="Helical" evidence="7">
    <location>
        <begin position="145"/>
        <end position="164"/>
    </location>
</feature>
<accession>A0A1S8D4B1</accession>
<name>A0A1S8D4B1_9PROT</name>
<protein>
    <submittedName>
        <fullName evidence="9">DedA family protein</fullName>
    </submittedName>
    <submittedName>
        <fullName evidence="10">Inner membrane protein yabI</fullName>
    </submittedName>
</protein>
<feature type="transmembrane region" description="Helical" evidence="7">
    <location>
        <begin position="176"/>
        <end position="195"/>
    </location>
</feature>
<evidence type="ECO:0000313" key="11">
    <source>
        <dbReference type="Proteomes" id="UP000054844"/>
    </source>
</evidence>
<evidence type="ECO:0000256" key="3">
    <source>
        <dbReference type="ARBA" id="ARBA00022475"/>
    </source>
</evidence>
<dbReference type="GO" id="GO:0005886">
    <property type="term" value="C:plasma membrane"/>
    <property type="evidence" value="ECO:0007669"/>
    <property type="project" value="UniProtKB-SubCell"/>
</dbReference>
<evidence type="ECO:0000256" key="5">
    <source>
        <dbReference type="ARBA" id="ARBA00022989"/>
    </source>
</evidence>
<keyword evidence="5 7" id="KW-1133">Transmembrane helix</keyword>
<evidence type="ECO:0000313" key="12">
    <source>
        <dbReference type="Proteomes" id="UP000254919"/>
    </source>
</evidence>
<comment type="subcellular location">
    <subcellularLocation>
        <location evidence="1 7">Cell membrane</location>
        <topology evidence="1 7">Multi-pass membrane protein</topology>
    </subcellularLocation>
</comment>
<dbReference type="Proteomes" id="UP000254919">
    <property type="component" value="Unassembled WGS sequence"/>
</dbReference>
<dbReference type="PANTHER" id="PTHR30353:SF15">
    <property type="entry name" value="INNER MEMBRANE PROTEIN YABI"/>
    <property type="match status" value="1"/>
</dbReference>
<evidence type="ECO:0000256" key="6">
    <source>
        <dbReference type="ARBA" id="ARBA00023136"/>
    </source>
</evidence>
<keyword evidence="6 7" id="KW-0472">Membrane</keyword>
<evidence type="ECO:0000313" key="10">
    <source>
        <dbReference type="EMBL" id="SUE38781.1"/>
    </source>
</evidence>
<dbReference type="AlphaFoldDB" id="A0A1S8D4B1"/>
<feature type="transmembrane region" description="Helical" evidence="7">
    <location>
        <begin position="59"/>
        <end position="81"/>
    </location>
</feature>
<comment type="similarity">
    <text evidence="2 7">Belongs to the DedA family.</text>
</comment>
<dbReference type="RefSeq" id="WP_019461820.1">
    <property type="nucleotide sequence ID" value="NZ_AP031462.1"/>
</dbReference>
<dbReference type="Proteomes" id="UP000054844">
    <property type="component" value="Unassembled WGS sequence"/>
</dbReference>
<dbReference type="InterPro" id="IPR032816">
    <property type="entry name" value="VTT_dom"/>
</dbReference>
<reference evidence="9 11" key="1">
    <citation type="submission" date="2016-12" db="EMBL/GenBank/DDBJ databases">
        <title>Draft genome sequence of Roseomonas mucosa strain AU37, isolated from a peripheral intravenous catheter.</title>
        <authorList>
            <person name="Choudhury M.A."/>
            <person name="Sidjabat H.E."/>
            <person name="Wailan A.M."/>
            <person name="Zhang L."/>
            <person name="Marsh N.M."/>
            <person name="Rickard C.M."/>
            <person name="Davies M."/>
            <person name="Mcmillan D.J."/>
        </authorList>
    </citation>
    <scope>NUCLEOTIDE SEQUENCE [LARGE SCALE GENOMIC DNA]</scope>
    <source>
        <strain evidence="9 11">SAVE376</strain>
    </source>
</reference>
<gene>
    <name evidence="10" type="primary">yabI_2</name>
    <name evidence="9" type="ORF">APZ41_011350</name>
    <name evidence="10" type="ORF">NCTC13291_00874</name>
</gene>
<evidence type="ECO:0000313" key="9">
    <source>
        <dbReference type="EMBL" id="ONH83091.1"/>
    </source>
</evidence>
<evidence type="ECO:0000256" key="2">
    <source>
        <dbReference type="ARBA" id="ARBA00010792"/>
    </source>
</evidence>
<organism evidence="9 11">
    <name type="scientific">Roseomonas mucosa</name>
    <dbReference type="NCBI Taxonomy" id="207340"/>
    <lineage>
        <taxon>Bacteria</taxon>
        <taxon>Pseudomonadati</taxon>
        <taxon>Pseudomonadota</taxon>
        <taxon>Alphaproteobacteria</taxon>
        <taxon>Acetobacterales</taxon>
        <taxon>Roseomonadaceae</taxon>
        <taxon>Roseomonas</taxon>
    </lineage>
</organism>
<evidence type="ECO:0000256" key="4">
    <source>
        <dbReference type="ARBA" id="ARBA00022692"/>
    </source>
</evidence>
<keyword evidence="11" id="KW-1185">Reference proteome</keyword>
<reference evidence="10 12" key="2">
    <citation type="submission" date="2018-06" db="EMBL/GenBank/DDBJ databases">
        <authorList>
            <consortium name="Pathogen Informatics"/>
            <person name="Doyle S."/>
        </authorList>
    </citation>
    <scope>NUCLEOTIDE SEQUENCE [LARGE SCALE GENOMIC DNA]</scope>
    <source>
        <strain evidence="10 12">NCTC13291</strain>
    </source>
</reference>
<evidence type="ECO:0000259" key="8">
    <source>
        <dbReference type="Pfam" id="PF09335"/>
    </source>
</evidence>
<dbReference type="InterPro" id="IPR032818">
    <property type="entry name" value="DedA-like"/>
</dbReference>
<dbReference type="PANTHER" id="PTHR30353">
    <property type="entry name" value="INNER MEMBRANE PROTEIN DEDA-RELATED"/>
    <property type="match status" value="1"/>
</dbReference>
<keyword evidence="3 7" id="KW-1003">Cell membrane</keyword>
<dbReference type="GeneID" id="99631930"/>
<dbReference type="Pfam" id="PF09335">
    <property type="entry name" value="VTT_dom"/>
    <property type="match status" value="1"/>
</dbReference>
<dbReference type="OrthoDB" id="9801622at2"/>
<proteinExistence type="inferred from homology"/>
<dbReference type="EMBL" id="UGVN01000001">
    <property type="protein sequence ID" value="SUE38781.1"/>
    <property type="molecule type" value="Genomic_DNA"/>
</dbReference>
<dbReference type="STRING" id="207340.APZ41_011350"/>
<feature type="domain" description="VTT" evidence="8">
    <location>
        <begin position="39"/>
        <end position="163"/>
    </location>
</feature>
<keyword evidence="4 7" id="KW-0812">Transmembrane</keyword>
<sequence>MDALISGFEAWIRENAAWAPWVAMLLAFSESLPVISLLVPSTALLLGMGLLIGNGTLPAWPVLLGIVAGGVAGDAVGFWAFRWQGRRLLRRWLPRRQWRNYASAVLFFRRWGWMAVFASRFVGPARAFASAIAGLSGMRQSHFQAANLCSAIVWAPLLVMPGYLLDALGALLLRPGAWIVLLLVAVPAIGGWSLLRRR</sequence>
<comment type="caution">
    <text evidence="7">Lacks conserved residue(s) required for the propagation of feature annotation.</text>
</comment>
<evidence type="ECO:0000256" key="7">
    <source>
        <dbReference type="RuleBase" id="RU367016"/>
    </source>
</evidence>
<dbReference type="EMBL" id="LLWF02000032">
    <property type="protein sequence ID" value="ONH83091.1"/>
    <property type="molecule type" value="Genomic_DNA"/>
</dbReference>
<evidence type="ECO:0000256" key="1">
    <source>
        <dbReference type="ARBA" id="ARBA00004651"/>
    </source>
</evidence>